<dbReference type="Pfam" id="PF05699">
    <property type="entry name" value="Dimer_Tnp_hAT"/>
    <property type="match status" value="1"/>
</dbReference>
<keyword evidence="3" id="KW-1185">Reference proteome</keyword>
<proteinExistence type="predicted"/>
<organism evidence="2 3">
    <name type="scientific">Aphis craccivora</name>
    <name type="common">Cowpea aphid</name>
    <dbReference type="NCBI Taxonomy" id="307492"/>
    <lineage>
        <taxon>Eukaryota</taxon>
        <taxon>Metazoa</taxon>
        <taxon>Ecdysozoa</taxon>
        <taxon>Arthropoda</taxon>
        <taxon>Hexapoda</taxon>
        <taxon>Insecta</taxon>
        <taxon>Pterygota</taxon>
        <taxon>Neoptera</taxon>
        <taxon>Paraneoptera</taxon>
        <taxon>Hemiptera</taxon>
        <taxon>Sternorrhyncha</taxon>
        <taxon>Aphidomorpha</taxon>
        <taxon>Aphidoidea</taxon>
        <taxon>Aphididae</taxon>
        <taxon>Aphidini</taxon>
        <taxon>Aphis</taxon>
        <taxon>Aphis</taxon>
    </lineage>
</organism>
<dbReference type="PANTHER" id="PTHR45749:SF21">
    <property type="entry name" value="DUF4371 DOMAIN-CONTAINING PROTEIN"/>
    <property type="match status" value="1"/>
</dbReference>
<dbReference type="AlphaFoldDB" id="A0A6G0YCQ7"/>
<dbReference type="InterPro" id="IPR008906">
    <property type="entry name" value="HATC_C_dom"/>
</dbReference>
<dbReference type="EMBL" id="VUJU01004756">
    <property type="protein sequence ID" value="KAF0753354.1"/>
    <property type="molecule type" value="Genomic_DNA"/>
</dbReference>
<dbReference type="Proteomes" id="UP000478052">
    <property type="component" value="Unassembled WGS sequence"/>
</dbReference>
<feature type="domain" description="HAT C-terminal dimerisation" evidence="1">
    <location>
        <begin position="43"/>
        <end position="99"/>
    </location>
</feature>
<gene>
    <name evidence="2" type="ORF">FWK35_00009471</name>
</gene>
<evidence type="ECO:0000313" key="3">
    <source>
        <dbReference type="Proteomes" id="UP000478052"/>
    </source>
</evidence>
<protein>
    <submittedName>
        <fullName evidence="2">Zinc finger MYM-type protein 1-like</fullName>
    </submittedName>
</protein>
<evidence type="ECO:0000259" key="1">
    <source>
        <dbReference type="Pfam" id="PF05699"/>
    </source>
</evidence>
<comment type="caution">
    <text evidence="2">The sequence shown here is derived from an EMBL/GenBank/DDBJ whole genome shotgun (WGS) entry which is preliminary data.</text>
</comment>
<sequence length="126" mass="14152">MSIGENMDISGVELYDELCLLSEIIEKGTSPLEVLQKILSNSVGDVYSNIPIALRIMLTLPVTTATAERLFSKLKLIKNYLRTTLNQEKTTNLMILLIHLLILSQEKIIFSIKQNNFNKGNKGSLE</sequence>
<dbReference type="OrthoDB" id="6624632at2759"/>
<dbReference type="GO" id="GO:0046983">
    <property type="term" value="F:protein dimerization activity"/>
    <property type="evidence" value="ECO:0007669"/>
    <property type="project" value="InterPro"/>
</dbReference>
<accession>A0A6G0YCQ7</accession>
<reference evidence="2 3" key="1">
    <citation type="submission" date="2019-08" db="EMBL/GenBank/DDBJ databases">
        <title>Whole genome of Aphis craccivora.</title>
        <authorList>
            <person name="Voronova N.V."/>
            <person name="Shulinski R.S."/>
            <person name="Bandarenka Y.V."/>
            <person name="Zhorov D.G."/>
            <person name="Warner D."/>
        </authorList>
    </citation>
    <scope>NUCLEOTIDE SEQUENCE [LARGE SCALE GENOMIC DNA]</scope>
    <source>
        <strain evidence="2">180601</strain>
        <tissue evidence="2">Whole Body</tissue>
    </source>
</reference>
<evidence type="ECO:0000313" key="2">
    <source>
        <dbReference type="EMBL" id="KAF0753354.1"/>
    </source>
</evidence>
<name>A0A6G0YCQ7_APHCR</name>
<dbReference type="PANTHER" id="PTHR45749">
    <property type="match status" value="1"/>
</dbReference>